<comment type="caution">
    <text evidence="3">The sequence shown here is derived from an EMBL/GenBank/DDBJ whole genome shotgun (WGS) entry which is preliminary data.</text>
</comment>
<name>A0ABU6ZHZ8_9FABA</name>
<dbReference type="EMBL" id="JASCZI010272307">
    <property type="protein sequence ID" value="MED6221586.1"/>
    <property type="molecule type" value="Genomic_DNA"/>
</dbReference>
<dbReference type="InterPro" id="IPR004330">
    <property type="entry name" value="FAR1_DNA_bnd_dom"/>
</dbReference>
<evidence type="ECO:0000313" key="4">
    <source>
        <dbReference type="Proteomes" id="UP001341840"/>
    </source>
</evidence>
<protein>
    <recommendedName>
        <fullName evidence="2">FAR1 domain-containing protein</fullName>
    </recommendedName>
</protein>
<reference evidence="3 4" key="1">
    <citation type="journal article" date="2023" name="Plants (Basel)">
        <title>Bridging the Gap: Combining Genomics and Transcriptomics Approaches to Understand Stylosanthes scabra, an Orphan Legume from the Brazilian Caatinga.</title>
        <authorList>
            <person name="Ferreira-Neto J.R.C."/>
            <person name="da Silva M.D."/>
            <person name="Binneck E."/>
            <person name="de Melo N.F."/>
            <person name="da Silva R.H."/>
            <person name="de Melo A.L.T.M."/>
            <person name="Pandolfi V."/>
            <person name="Bustamante F.O."/>
            <person name="Brasileiro-Vidal A.C."/>
            <person name="Benko-Iseppon A.M."/>
        </authorList>
    </citation>
    <scope>NUCLEOTIDE SEQUENCE [LARGE SCALE GENOMIC DNA]</scope>
    <source>
        <tissue evidence="3">Leaves</tissue>
    </source>
</reference>
<evidence type="ECO:0000313" key="3">
    <source>
        <dbReference type="EMBL" id="MED6221586.1"/>
    </source>
</evidence>
<accession>A0ABU6ZHZ8</accession>
<sequence>MRKCRVEGNVEGGPSFDHDGIRKWVFQRSGRVKASLIQISYGLIKQTITRGRRHDRGTSVVSQESGNRRKGLLEREGRGESCKHQHIHCELRWRKMDCEDGGSSDSEAGWDEGWNDRVAELVEGRDEEFLVNVGEGLDGRVEETPEIGDGQGNPAGCNRTYGVAPTHAGATSNGEGTQENLGFEGAGFESLEEAWQCYVVFARNTGFAVRKGDTVKDEHGNIVRKFFYCNCQGLREKKHYERIDRKRAHKAETRTDC</sequence>
<proteinExistence type="predicted"/>
<dbReference type="PANTHER" id="PTHR46328:SF27">
    <property type="entry name" value="OS12G0287500 PROTEIN"/>
    <property type="match status" value="1"/>
</dbReference>
<feature type="domain" description="FAR1" evidence="2">
    <location>
        <begin position="198"/>
        <end position="257"/>
    </location>
</feature>
<dbReference type="PANTHER" id="PTHR46328">
    <property type="entry name" value="FAR-RED IMPAIRED RESPONSIVE (FAR1) FAMILY PROTEIN-RELATED"/>
    <property type="match status" value="1"/>
</dbReference>
<evidence type="ECO:0000259" key="2">
    <source>
        <dbReference type="Pfam" id="PF03101"/>
    </source>
</evidence>
<keyword evidence="4" id="KW-1185">Reference proteome</keyword>
<evidence type="ECO:0000256" key="1">
    <source>
        <dbReference type="SAM" id="MobiDB-lite"/>
    </source>
</evidence>
<feature type="region of interest" description="Disordered" evidence="1">
    <location>
        <begin position="50"/>
        <end position="76"/>
    </location>
</feature>
<organism evidence="3 4">
    <name type="scientific">Stylosanthes scabra</name>
    <dbReference type="NCBI Taxonomy" id="79078"/>
    <lineage>
        <taxon>Eukaryota</taxon>
        <taxon>Viridiplantae</taxon>
        <taxon>Streptophyta</taxon>
        <taxon>Embryophyta</taxon>
        <taxon>Tracheophyta</taxon>
        <taxon>Spermatophyta</taxon>
        <taxon>Magnoliopsida</taxon>
        <taxon>eudicotyledons</taxon>
        <taxon>Gunneridae</taxon>
        <taxon>Pentapetalae</taxon>
        <taxon>rosids</taxon>
        <taxon>fabids</taxon>
        <taxon>Fabales</taxon>
        <taxon>Fabaceae</taxon>
        <taxon>Papilionoideae</taxon>
        <taxon>50 kb inversion clade</taxon>
        <taxon>dalbergioids sensu lato</taxon>
        <taxon>Dalbergieae</taxon>
        <taxon>Pterocarpus clade</taxon>
        <taxon>Stylosanthes</taxon>
    </lineage>
</organism>
<dbReference type="Pfam" id="PF03101">
    <property type="entry name" value="FAR1"/>
    <property type="match status" value="1"/>
</dbReference>
<dbReference type="Proteomes" id="UP001341840">
    <property type="component" value="Unassembled WGS sequence"/>
</dbReference>
<gene>
    <name evidence="3" type="ORF">PIB30_056205</name>
</gene>